<evidence type="ECO:0000256" key="1">
    <source>
        <dbReference type="SAM" id="SignalP"/>
    </source>
</evidence>
<reference evidence="2 3" key="1">
    <citation type="submission" date="2020-08" db="EMBL/GenBank/DDBJ databases">
        <title>Genomic Encyclopedia of Type Strains, Phase IV (KMG-IV): sequencing the most valuable type-strain genomes for metagenomic binning, comparative biology and taxonomic classification.</title>
        <authorList>
            <person name="Goeker M."/>
        </authorList>
    </citation>
    <scope>NUCLEOTIDE SEQUENCE [LARGE SCALE GENOMIC DNA]</scope>
    <source>
        <strain evidence="2 3">DSM 16268</strain>
    </source>
</reference>
<organism evidence="2 3">
    <name type="scientific">Prosthecomicrobium pneumaticum</name>
    <dbReference type="NCBI Taxonomy" id="81895"/>
    <lineage>
        <taxon>Bacteria</taxon>
        <taxon>Pseudomonadati</taxon>
        <taxon>Pseudomonadota</taxon>
        <taxon>Alphaproteobacteria</taxon>
        <taxon>Hyphomicrobiales</taxon>
        <taxon>Kaistiaceae</taxon>
        <taxon>Prosthecomicrobium</taxon>
    </lineage>
</organism>
<keyword evidence="3" id="KW-1185">Reference proteome</keyword>
<dbReference type="EMBL" id="JACHOO010000002">
    <property type="protein sequence ID" value="MBB5751942.1"/>
    <property type="molecule type" value="Genomic_DNA"/>
</dbReference>
<evidence type="ECO:0000313" key="2">
    <source>
        <dbReference type="EMBL" id="MBB5751942.1"/>
    </source>
</evidence>
<sequence length="134" mass="14826">MRKGEGGAMICGPRWRTGALLFLLLAAPAAAAPGDPPYEPQLQRLSEILGALHYLRPLCGAREGSVWRDQMEALIATEQPTPERRARLAARFNQGYRSFASVYRSCTPAAVYAVARYTEEGERISRDIAARYGR</sequence>
<gene>
    <name evidence="2" type="ORF">GGQ63_000994</name>
</gene>
<dbReference type="RefSeq" id="WP_246429623.1">
    <property type="nucleotide sequence ID" value="NZ_JACHOO010000002.1"/>
</dbReference>
<evidence type="ECO:0000313" key="3">
    <source>
        <dbReference type="Proteomes" id="UP000523821"/>
    </source>
</evidence>
<dbReference type="NCBIfam" id="TIGR02301">
    <property type="entry name" value="TIGR02301 family protein"/>
    <property type="match status" value="1"/>
</dbReference>
<protein>
    <submittedName>
        <fullName evidence="2">Uncharacterized protein (TIGR02301 family)</fullName>
    </submittedName>
</protein>
<dbReference type="Pfam" id="PF09539">
    <property type="entry name" value="DUF2385"/>
    <property type="match status" value="1"/>
</dbReference>
<name>A0A7W9CU49_9HYPH</name>
<dbReference type="Proteomes" id="UP000523821">
    <property type="component" value="Unassembled WGS sequence"/>
</dbReference>
<comment type="caution">
    <text evidence="2">The sequence shown here is derived from an EMBL/GenBank/DDBJ whole genome shotgun (WGS) entry which is preliminary data.</text>
</comment>
<feature type="chain" id="PRO_5031524249" evidence="1">
    <location>
        <begin position="32"/>
        <end position="134"/>
    </location>
</feature>
<proteinExistence type="predicted"/>
<feature type="signal peptide" evidence="1">
    <location>
        <begin position="1"/>
        <end position="31"/>
    </location>
</feature>
<dbReference type="AlphaFoldDB" id="A0A7W9CU49"/>
<dbReference type="InterPro" id="IPR012645">
    <property type="entry name" value="CHP02301"/>
</dbReference>
<accession>A0A7W9CU49</accession>
<keyword evidence="1" id="KW-0732">Signal</keyword>